<evidence type="ECO:0000256" key="12">
    <source>
        <dbReference type="ARBA" id="ARBA00031030"/>
    </source>
</evidence>
<keyword evidence="10 13" id="KW-0472">Membrane</keyword>
<keyword evidence="9 14" id="KW-1133">Transmembrane helix</keyword>
<feature type="transmembrane region" description="Helical" evidence="14">
    <location>
        <begin position="440"/>
        <end position="464"/>
    </location>
</feature>
<evidence type="ECO:0000256" key="8">
    <source>
        <dbReference type="ARBA" id="ARBA00022841"/>
    </source>
</evidence>
<feature type="transmembrane region" description="Helical" evidence="14">
    <location>
        <begin position="45"/>
        <end position="64"/>
    </location>
</feature>
<keyword evidence="8" id="KW-0016">Alginate biosynthesis</keyword>
<evidence type="ECO:0000256" key="9">
    <source>
        <dbReference type="ARBA" id="ARBA00022989"/>
    </source>
</evidence>
<dbReference type="Pfam" id="PF03062">
    <property type="entry name" value="MBOAT"/>
    <property type="match status" value="1"/>
</dbReference>
<dbReference type="RefSeq" id="WP_243492358.1">
    <property type="nucleotide sequence ID" value="NZ_CP063361.1"/>
</dbReference>
<protein>
    <recommendedName>
        <fullName evidence="4">Probable alginate O-acetylase AlgI</fullName>
    </recommendedName>
    <alternativeName>
        <fullName evidence="12">Alginate biosynthesis protein AlgI</fullName>
    </alternativeName>
</protein>
<dbReference type="InterPro" id="IPR051085">
    <property type="entry name" value="MB_O-acyltransferase"/>
</dbReference>
<evidence type="ECO:0000256" key="7">
    <source>
        <dbReference type="ARBA" id="ARBA00022692"/>
    </source>
</evidence>
<evidence type="ECO:0000256" key="5">
    <source>
        <dbReference type="ARBA" id="ARBA00022475"/>
    </source>
</evidence>
<dbReference type="PIRSF" id="PIRSF500217">
    <property type="entry name" value="AlgI"/>
    <property type="match status" value="1"/>
</dbReference>
<evidence type="ECO:0000313" key="16">
    <source>
        <dbReference type="Proteomes" id="UP000831532"/>
    </source>
</evidence>
<evidence type="ECO:0000256" key="1">
    <source>
        <dbReference type="ARBA" id="ARBA00004651"/>
    </source>
</evidence>
<dbReference type="PIRSF" id="PIRSF016636">
    <property type="entry name" value="AlgI_DltB"/>
    <property type="match status" value="1"/>
</dbReference>
<keyword evidence="16" id="KW-1185">Reference proteome</keyword>
<gene>
    <name evidence="15" type="ORF">INH39_05595</name>
</gene>
<keyword evidence="5 13" id="KW-1003">Cell membrane</keyword>
<dbReference type="InterPro" id="IPR024194">
    <property type="entry name" value="Ac/AlaTfrase_AlgI/DltB"/>
</dbReference>
<evidence type="ECO:0000256" key="4">
    <source>
        <dbReference type="ARBA" id="ARBA00016084"/>
    </source>
</evidence>
<evidence type="ECO:0000256" key="11">
    <source>
        <dbReference type="ARBA" id="ARBA00023315"/>
    </source>
</evidence>
<evidence type="ECO:0000313" key="15">
    <source>
        <dbReference type="EMBL" id="UOD31190.1"/>
    </source>
</evidence>
<organism evidence="15 16">
    <name type="scientific">Massilia violaceinigra</name>
    <dbReference type="NCBI Taxonomy" id="2045208"/>
    <lineage>
        <taxon>Bacteria</taxon>
        <taxon>Pseudomonadati</taxon>
        <taxon>Pseudomonadota</taxon>
        <taxon>Betaproteobacteria</taxon>
        <taxon>Burkholderiales</taxon>
        <taxon>Oxalobacteraceae</taxon>
        <taxon>Telluria group</taxon>
        <taxon>Massilia</taxon>
    </lineage>
</organism>
<evidence type="ECO:0000256" key="14">
    <source>
        <dbReference type="SAM" id="Phobius"/>
    </source>
</evidence>
<evidence type="ECO:0000256" key="10">
    <source>
        <dbReference type="ARBA" id="ARBA00023136"/>
    </source>
</evidence>
<evidence type="ECO:0000256" key="2">
    <source>
        <dbReference type="ARBA" id="ARBA00005182"/>
    </source>
</evidence>
<dbReference type="PANTHER" id="PTHR13285">
    <property type="entry name" value="ACYLTRANSFERASE"/>
    <property type="match status" value="1"/>
</dbReference>
<comment type="pathway">
    <text evidence="2">Glycan biosynthesis; alginate biosynthesis.</text>
</comment>
<feature type="transmembrane region" description="Helical" evidence="14">
    <location>
        <begin position="400"/>
        <end position="419"/>
    </location>
</feature>
<feature type="transmembrane region" description="Helical" evidence="14">
    <location>
        <begin position="348"/>
        <end position="368"/>
    </location>
</feature>
<feature type="transmembrane region" description="Helical" evidence="14">
    <location>
        <begin position="303"/>
        <end position="336"/>
    </location>
</feature>
<dbReference type="InterPro" id="IPR028362">
    <property type="entry name" value="AlgI"/>
</dbReference>
<sequence>MVFSSAVFLFYFFPCFLLLYYLLPWKNTVLLIGSLLFYAWGEPRFVPLLMLSAFLNYSFGWLIARAHAQPQRKLLLGLGIGLNLAMLGYYKYLGFFAGILNAIGLREGALPAIVLPLGISFFVFQGISYLIDVYRRDIAAQSSFLRFAMYKAMFPQLIAGPIVRYRQIAHEVDQRSISNARLWMGFRLFVLGLAQKVLIANTVGQGADRLFAIDPAQLDAPAAWIGIACYSIQILFDFAGYSLMAIGIGHMLGFSYPPNFNRPYSATSITDFWRRWHISLSSWFRDYLYIPLGGNRGSPLRTYFNLALVFFLCGLWHGAAWTFVIWGLWHGALLVLERLGGAALLARLPGIVGQAWTLLCVMVGWVFFRANDVPHALAYLGAMFGAHDGQARLHPWRMDVGHSALLALVVGALLACWRWRAAQASAPDAAGAAPRARLPAVLVHGGHAVLTASLALLCIASLAAGTYNPFIYFRF</sequence>
<evidence type="ECO:0000256" key="6">
    <source>
        <dbReference type="ARBA" id="ARBA00022679"/>
    </source>
</evidence>
<evidence type="ECO:0000256" key="13">
    <source>
        <dbReference type="PIRNR" id="PIRNR016636"/>
    </source>
</evidence>
<proteinExistence type="inferred from homology"/>
<dbReference type="Proteomes" id="UP000831532">
    <property type="component" value="Chromosome"/>
</dbReference>
<dbReference type="EMBL" id="CP063361">
    <property type="protein sequence ID" value="UOD31190.1"/>
    <property type="molecule type" value="Genomic_DNA"/>
</dbReference>
<accession>A0ABY4A8Q5</accession>
<keyword evidence="11 13" id="KW-0012">Acyltransferase</keyword>
<feature type="transmembrane region" description="Helical" evidence="14">
    <location>
        <begin position="109"/>
        <end position="131"/>
    </location>
</feature>
<dbReference type="PANTHER" id="PTHR13285:SF23">
    <property type="entry name" value="TEICHOIC ACID D-ALANYLTRANSFERASE"/>
    <property type="match status" value="1"/>
</dbReference>
<dbReference type="InterPro" id="IPR004299">
    <property type="entry name" value="MBOAT_fam"/>
</dbReference>
<feature type="transmembrane region" description="Helical" evidence="14">
    <location>
        <begin position="7"/>
        <end position="25"/>
    </location>
</feature>
<name>A0ABY4A8Q5_9BURK</name>
<reference evidence="15 16" key="1">
    <citation type="submission" date="2020-10" db="EMBL/GenBank/DDBJ databases">
        <title>Genome analysis of Massilia species.</title>
        <authorList>
            <person name="Jung D.-H."/>
        </authorList>
    </citation>
    <scope>NUCLEOTIDE SEQUENCE [LARGE SCALE GENOMIC DNA]</scope>
    <source>
        <strain evidence="16">sipir</strain>
    </source>
</reference>
<keyword evidence="6 13" id="KW-0808">Transferase</keyword>
<keyword evidence="7 14" id="KW-0812">Transmembrane</keyword>
<evidence type="ECO:0000256" key="3">
    <source>
        <dbReference type="ARBA" id="ARBA00010323"/>
    </source>
</evidence>
<comment type="similarity">
    <text evidence="3 13">Belongs to the membrane-bound acyltransferase family.</text>
</comment>
<comment type="subcellular location">
    <subcellularLocation>
        <location evidence="1">Cell membrane</location>
        <topology evidence="1">Multi-pass membrane protein</topology>
    </subcellularLocation>
</comment>
<feature type="transmembrane region" description="Helical" evidence="14">
    <location>
        <begin position="76"/>
        <end position="103"/>
    </location>
</feature>